<keyword evidence="1" id="KW-0812">Transmembrane</keyword>
<evidence type="ECO:0000259" key="2">
    <source>
        <dbReference type="Pfam" id="PF13828"/>
    </source>
</evidence>
<dbReference type="Proteomes" id="UP000003019">
    <property type="component" value="Unassembled WGS sequence"/>
</dbReference>
<proteinExistence type="predicted"/>
<organism evidence="3 4">
    <name type="scientific">Neisseria shayeganii 871</name>
    <dbReference type="NCBI Taxonomy" id="1032488"/>
    <lineage>
        <taxon>Bacteria</taxon>
        <taxon>Pseudomonadati</taxon>
        <taxon>Pseudomonadota</taxon>
        <taxon>Betaproteobacteria</taxon>
        <taxon>Neisseriales</taxon>
        <taxon>Neisseriaceae</taxon>
        <taxon>Neisseria</taxon>
    </lineage>
</organism>
<dbReference type="EMBL" id="AGAY01000022">
    <property type="protein sequence ID" value="EGY53185.1"/>
    <property type="molecule type" value="Genomic_DNA"/>
</dbReference>
<accession>G4CGD7</accession>
<dbReference type="AlphaFoldDB" id="G4CGD7"/>
<protein>
    <recommendedName>
        <fullName evidence="2">DUF4190 domain-containing protein</fullName>
    </recommendedName>
</protein>
<feature type="domain" description="DUF4190" evidence="2">
    <location>
        <begin position="15"/>
        <end position="77"/>
    </location>
</feature>
<gene>
    <name evidence="3" type="ORF">HMPREF9371_0676</name>
</gene>
<dbReference type="PATRIC" id="fig|1032488.3.peg.615"/>
<name>G4CGD7_9NEIS</name>
<feature type="transmembrane region" description="Helical" evidence="1">
    <location>
        <begin position="62"/>
        <end position="95"/>
    </location>
</feature>
<evidence type="ECO:0000313" key="4">
    <source>
        <dbReference type="Proteomes" id="UP000003019"/>
    </source>
</evidence>
<dbReference type="InterPro" id="IPR025241">
    <property type="entry name" value="DUF4190"/>
</dbReference>
<evidence type="ECO:0000313" key="3">
    <source>
        <dbReference type="EMBL" id="EGY53185.1"/>
    </source>
</evidence>
<dbReference type="Pfam" id="PF13828">
    <property type="entry name" value="DUF4190"/>
    <property type="match status" value="1"/>
</dbReference>
<dbReference type="STRING" id="1032488.HMPREF9371_0676"/>
<reference evidence="3 4" key="1">
    <citation type="submission" date="2011-05" db="EMBL/GenBank/DDBJ databases">
        <authorList>
            <person name="Muzny D."/>
            <person name="Qin X."/>
            <person name="Deng J."/>
            <person name="Jiang H."/>
            <person name="Liu Y."/>
            <person name="Qu J."/>
            <person name="Song X.-Z."/>
            <person name="Zhang L."/>
            <person name="Thornton R."/>
            <person name="Coyle M."/>
            <person name="Francisco L."/>
            <person name="Jackson L."/>
            <person name="Javaid M."/>
            <person name="Korchina V."/>
            <person name="Kovar C."/>
            <person name="Mata R."/>
            <person name="Mathew T."/>
            <person name="Ngo R."/>
            <person name="Nguyen L."/>
            <person name="Nguyen N."/>
            <person name="Okwuonu G."/>
            <person name="Ongeri F."/>
            <person name="Pham C."/>
            <person name="Simmons D."/>
            <person name="Wilczek-Boney K."/>
            <person name="Hale W."/>
            <person name="Jakkamsetti A."/>
            <person name="Pham P."/>
            <person name="Ruth R."/>
            <person name="San Lucas F."/>
            <person name="Warren J."/>
            <person name="Zhang J."/>
            <person name="Zhao Z."/>
            <person name="Zhou C."/>
            <person name="Zhu D."/>
            <person name="Lee S."/>
            <person name="Bess C."/>
            <person name="Blankenburg K."/>
            <person name="Forbes L."/>
            <person name="Fu Q."/>
            <person name="Gubbala S."/>
            <person name="Hirani K."/>
            <person name="Jayaseelan J.C."/>
            <person name="Lara F."/>
            <person name="Munidasa M."/>
            <person name="Palculict T."/>
            <person name="Patil S."/>
            <person name="Pu L.-L."/>
            <person name="Saada N."/>
            <person name="Tang L."/>
            <person name="Weissenberger G."/>
            <person name="Zhu Y."/>
            <person name="Hemphill L."/>
            <person name="Shang Y."/>
            <person name="Youmans B."/>
            <person name="Ayvaz T."/>
            <person name="Ross M."/>
            <person name="Santibanez J."/>
            <person name="Aqrawi P."/>
            <person name="Gross S."/>
            <person name="Joshi V."/>
            <person name="Fowler G."/>
            <person name="Nazareth L."/>
            <person name="Reid J."/>
            <person name="Worley K."/>
            <person name="Petrosino J."/>
            <person name="Highlander S."/>
            <person name="Gibbs R."/>
        </authorList>
    </citation>
    <scope>NUCLEOTIDE SEQUENCE [LARGE SCALE GENOMIC DNA]</scope>
    <source>
        <strain evidence="3 4">871</strain>
    </source>
</reference>
<dbReference type="HOGENOM" id="CLU_142325_1_0_4"/>
<keyword evidence="4" id="KW-1185">Reference proteome</keyword>
<comment type="caution">
    <text evidence="3">The sequence shown here is derived from an EMBL/GenBank/DDBJ whole genome shotgun (WGS) entry which is preliminary data.</text>
</comment>
<evidence type="ECO:0000256" key="1">
    <source>
        <dbReference type="SAM" id="Phobius"/>
    </source>
</evidence>
<keyword evidence="1" id="KW-0472">Membrane</keyword>
<keyword evidence="1" id="KW-1133">Transmembrane helix</keyword>
<sequence length="97" mass="10407">MRTRIMHPVQYQSHLAIVSLICGLLGWTLLPLAGSIAAVITGHMARRDIRHNPALSGDGLALAGLILGYSCLIFSLLAFFAIFLFFGGLAFFALFAG</sequence>